<organism evidence="1 2">
    <name type="scientific">Trifolium medium</name>
    <dbReference type="NCBI Taxonomy" id="97028"/>
    <lineage>
        <taxon>Eukaryota</taxon>
        <taxon>Viridiplantae</taxon>
        <taxon>Streptophyta</taxon>
        <taxon>Embryophyta</taxon>
        <taxon>Tracheophyta</taxon>
        <taxon>Spermatophyta</taxon>
        <taxon>Magnoliopsida</taxon>
        <taxon>eudicotyledons</taxon>
        <taxon>Gunneridae</taxon>
        <taxon>Pentapetalae</taxon>
        <taxon>rosids</taxon>
        <taxon>fabids</taxon>
        <taxon>Fabales</taxon>
        <taxon>Fabaceae</taxon>
        <taxon>Papilionoideae</taxon>
        <taxon>50 kb inversion clade</taxon>
        <taxon>NPAAA clade</taxon>
        <taxon>Hologalegina</taxon>
        <taxon>IRL clade</taxon>
        <taxon>Trifolieae</taxon>
        <taxon>Trifolium</taxon>
    </lineage>
</organism>
<proteinExistence type="predicted"/>
<sequence>MLKLAHTYQEEVGGGLRAELAELSEAPDALNVHIYGFSPC</sequence>
<keyword evidence="2" id="KW-1185">Reference proteome</keyword>
<evidence type="ECO:0000313" key="2">
    <source>
        <dbReference type="Proteomes" id="UP000265520"/>
    </source>
</evidence>
<protein>
    <submittedName>
        <fullName evidence="1">Uncharacterized protein</fullName>
    </submittedName>
</protein>
<evidence type="ECO:0000313" key="1">
    <source>
        <dbReference type="EMBL" id="MCI50515.1"/>
    </source>
</evidence>
<dbReference type="Proteomes" id="UP000265520">
    <property type="component" value="Unassembled WGS sequence"/>
</dbReference>
<dbReference type="AlphaFoldDB" id="A0A392SR50"/>
<accession>A0A392SR50</accession>
<comment type="caution">
    <text evidence="1">The sequence shown here is derived from an EMBL/GenBank/DDBJ whole genome shotgun (WGS) entry which is preliminary data.</text>
</comment>
<name>A0A392SR50_9FABA</name>
<dbReference type="EMBL" id="LXQA010417609">
    <property type="protein sequence ID" value="MCI50515.1"/>
    <property type="molecule type" value="Genomic_DNA"/>
</dbReference>
<reference evidence="1 2" key="1">
    <citation type="journal article" date="2018" name="Front. Plant Sci.">
        <title>Red Clover (Trifolium pratense) and Zigzag Clover (T. medium) - A Picture of Genomic Similarities and Differences.</title>
        <authorList>
            <person name="Dluhosova J."/>
            <person name="Istvanek J."/>
            <person name="Nedelnik J."/>
            <person name="Repkova J."/>
        </authorList>
    </citation>
    <scope>NUCLEOTIDE SEQUENCE [LARGE SCALE GENOMIC DNA]</scope>
    <source>
        <strain evidence="2">cv. 10/8</strain>
        <tissue evidence="1">Leaf</tissue>
    </source>
</reference>
<feature type="non-terminal residue" evidence="1">
    <location>
        <position position="40"/>
    </location>
</feature>